<dbReference type="Pfam" id="PF04679">
    <property type="entry name" value="DNA_ligase_A_C"/>
    <property type="match status" value="2"/>
</dbReference>
<dbReference type="Gene3D" id="2.40.50.140">
    <property type="entry name" value="Nucleic acid-binding proteins"/>
    <property type="match status" value="1"/>
</dbReference>
<evidence type="ECO:0000256" key="2">
    <source>
        <dbReference type="ARBA" id="ARBA00012727"/>
    </source>
</evidence>
<reference evidence="6 7" key="1">
    <citation type="journal article" date="2019" name="Nat. Microbiol.">
        <title>Mediterranean grassland soil C-N compound turnover is dependent on rainfall and depth, and is mediated by genomically divergent microorganisms.</title>
        <authorList>
            <person name="Diamond S."/>
            <person name="Andeer P.F."/>
            <person name="Li Z."/>
            <person name="Crits-Christoph A."/>
            <person name="Burstein D."/>
            <person name="Anantharaman K."/>
            <person name="Lane K.R."/>
            <person name="Thomas B.C."/>
            <person name="Pan C."/>
            <person name="Northen T.R."/>
            <person name="Banfield J.F."/>
        </authorList>
    </citation>
    <scope>NUCLEOTIDE SEQUENCE [LARGE SCALE GENOMIC DNA]</scope>
    <source>
        <strain evidence="6">NP_3</strain>
    </source>
</reference>
<dbReference type="GO" id="GO:0005524">
    <property type="term" value="F:ATP binding"/>
    <property type="evidence" value="ECO:0007669"/>
    <property type="project" value="InterPro"/>
</dbReference>
<dbReference type="CDD" id="cd07906">
    <property type="entry name" value="Adenylation_DNA_ligase_LigD_LigC"/>
    <property type="match status" value="1"/>
</dbReference>
<name>A0A537K6V0_9BACT</name>
<dbReference type="Gene3D" id="3.30.1490.70">
    <property type="match status" value="1"/>
</dbReference>
<keyword evidence="3" id="KW-0436">Ligase</keyword>
<dbReference type="CDD" id="cd07971">
    <property type="entry name" value="OBF_DNA_ligase_LigD"/>
    <property type="match status" value="1"/>
</dbReference>
<comment type="similarity">
    <text evidence="1">Belongs to the ATP-dependent DNA ligase family.</text>
</comment>
<dbReference type="EC" id="6.5.1.1" evidence="2"/>
<dbReference type="GO" id="GO:0006281">
    <property type="term" value="P:DNA repair"/>
    <property type="evidence" value="ECO:0007669"/>
    <property type="project" value="InterPro"/>
</dbReference>
<dbReference type="AlphaFoldDB" id="A0A537K6V0"/>
<proteinExistence type="inferred from homology"/>
<evidence type="ECO:0000313" key="6">
    <source>
        <dbReference type="EMBL" id="TMI91485.1"/>
    </source>
</evidence>
<dbReference type="InterPro" id="IPR012309">
    <property type="entry name" value="DNA_ligase_ATP-dep_C"/>
</dbReference>
<gene>
    <name evidence="6" type="ORF">E6H00_03940</name>
</gene>
<dbReference type="PANTHER" id="PTHR45674">
    <property type="entry name" value="DNA LIGASE 1/3 FAMILY MEMBER"/>
    <property type="match status" value="1"/>
</dbReference>
<dbReference type="InterPro" id="IPR012310">
    <property type="entry name" value="DNA_ligase_ATP-dep_cent"/>
</dbReference>
<organism evidence="6 7">
    <name type="scientific">Candidatus Segetimicrobium genomatis</name>
    <dbReference type="NCBI Taxonomy" id="2569760"/>
    <lineage>
        <taxon>Bacteria</taxon>
        <taxon>Bacillati</taxon>
        <taxon>Candidatus Sysuimicrobiota</taxon>
        <taxon>Candidatus Sysuimicrobiia</taxon>
        <taxon>Candidatus Sysuimicrobiales</taxon>
        <taxon>Candidatus Segetimicrobiaceae</taxon>
        <taxon>Candidatus Segetimicrobium</taxon>
    </lineage>
</organism>
<evidence type="ECO:0000256" key="4">
    <source>
        <dbReference type="ARBA" id="ARBA00034003"/>
    </source>
</evidence>
<evidence type="ECO:0000256" key="3">
    <source>
        <dbReference type="ARBA" id="ARBA00022598"/>
    </source>
</evidence>
<comment type="caution">
    <text evidence="6">The sequence shown here is derived from an EMBL/GenBank/DDBJ whole genome shotgun (WGS) entry which is preliminary data.</text>
</comment>
<dbReference type="Proteomes" id="UP000318509">
    <property type="component" value="Unassembled WGS sequence"/>
</dbReference>
<dbReference type="PANTHER" id="PTHR45674:SF4">
    <property type="entry name" value="DNA LIGASE 1"/>
    <property type="match status" value="1"/>
</dbReference>
<dbReference type="PROSITE" id="PS50160">
    <property type="entry name" value="DNA_LIGASE_A3"/>
    <property type="match status" value="1"/>
</dbReference>
<dbReference type="GO" id="GO:0003910">
    <property type="term" value="F:DNA ligase (ATP) activity"/>
    <property type="evidence" value="ECO:0007669"/>
    <property type="project" value="UniProtKB-EC"/>
</dbReference>
<accession>A0A537K6V0</accession>
<evidence type="ECO:0000259" key="5">
    <source>
        <dbReference type="PROSITE" id="PS50160"/>
    </source>
</evidence>
<feature type="domain" description="ATP-dependent DNA ligase family profile" evidence="5">
    <location>
        <begin position="90"/>
        <end position="228"/>
    </location>
</feature>
<dbReference type="SUPFAM" id="SSF56091">
    <property type="entry name" value="DNA ligase/mRNA capping enzyme, catalytic domain"/>
    <property type="match status" value="1"/>
</dbReference>
<dbReference type="SUPFAM" id="SSF50249">
    <property type="entry name" value="Nucleic acid-binding proteins"/>
    <property type="match status" value="1"/>
</dbReference>
<sequence length="335" mass="37591">MLAEAAPHPFNDPDWVYEPKWDGFRVIALIHNRAVRLLSRNLHSFTDTFRPVADALREFPTSLVLDGEMVVLNEHGLPDFEALQQWLHPRKRMSGRLAYMVFDCLYVHGHPLLPRKLEDRQAVLRGLRPALAADAVRITEALSGMDGRLAFRECARLGLEGVVAKRRASPYRPGVRTRDWVKISVRHREEFVVGGYLAARAGHLGALIVGQYDRTGRLRYAGLVGSGLPEEARRRILRDLQAMPRKTCPFAPAPTLRDHFGEIRRPIEARSGTKVKPIEARSGTKVTDVSPRWVKPAVVVEVEYKQRTADGLRHAALKGLRPDRAARDAVLPAGA</sequence>
<dbReference type="Pfam" id="PF01068">
    <property type="entry name" value="DNA_ligase_A_M"/>
    <property type="match status" value="1"/>
</dbReference>
<dbReference type="InterPro" id="IPR050191">
    <property type="entry name" value="ATP-dep_DNA_ligase"/>
</dbReference>
<comment type="catalytic activity">
    <reaction evidence="4">
        <text>ATP + (deoxyribonucleotide)n-3'-hydroxyl + 5'-phospho-(deoxyribonucleotide)m = (deoxyribonucleotide)n+m + AMP + diphosphate.</text>
        <dbReference type="EC" id="6.5.1.1"/>
    </reaction>
</comment>
<protein>
    <recommendedName>
        <fullName evidence="2">DNA ligase (ATP)</fullName>
        <ecNumber evidence="2">6.5.1.1</ecNumber>
    </recommendedName>
</protein>
<dbReference type="EMBL" id="VBAK01000092">
    <property type="protein sequence ID" value="TMI91485.1"/>
    <property type="molecule type" value="Genomic_DNA"/>
</dbReference>
<evidence type="ECO:0000256" key="1">
    <source>
        <dbReference type="ARBA" id="ARBA00007572"/>
    </source>
</evidence>
<dbReference type="Gene3D" id="3.30.470.30">
    <property type="entry name" value="DNA ligase/mRNA capping enzyme"/>
    <property type="match status" value="1"/>
</dbReference>
<dbReference type="InterPro" id="IPR012340">
    <property type="entry name" value="NA-bd_OB-fold"/>
</dbReference>
<evidence type="ECO:0000313" key="7">
    <source>
        <dbReference type="Proteomes" id="UP000318509"/>
    </source>
</evidence>
<dbReference type="GO" id="GO:0006310">
    <property type="term" value="P:DNA recombination"/>
    <property type="evidence" value="ECO:0007669"/>
    <property type="project" value="InterPro"/>
</dbReference>